<gene>
    <name evidence="1" type="ORF">JF887_13720</name>
</gene>
<sequence>MSTTLRAEFYEDDEAQNWHYRVPALHINGGGTRTREDAEQECLEAIAFALQGDPSEYDSEAVAVTLDVSVAPAA</sequence>
<dbReference type="AlphaFoldDB" id="A0A934KRI8"/>
<reference evidence="1 2" key="1">
    <citation type="submission" date="2020-10" db="EMBL/GenBank/DDBJ databases">
        <title>Ca. Dormibacterota MAGs.</title>
        <authorList>
            <person name="Montgomery K."/>
        </authorList>
    </citation>
    <scope>NUCLEOTIDE SEQUENCE [LARGE SCALE GENOMIC DNA]</scope>
    <source>
        <strain evidence="1">Mitchell_Peninsula_5</strain>
    </source>
</reference>
<evidence type="ECO:0000313" key="2">
    <source>
        <dbReference type="Proteomes" id="UP000614410"/>
    </source>
</evidence>
<proteinExistence type="predicted"/>
<dbReference type="Proteomes" id="UP000614410">
    <property type="component" value="Unassembled WGS sequence"/>
</dbReference>
<dbReference type="EMBL" id="JAEKNN010000062">
    <property type="protein sequence ID" value="MBJ7610470.1"/>
    <property type="molecule type" value="Genomic_DNA"/>
</dbReference>
<name>A0A934KRI8_9BACT</name>
<accession>A0A934KRI8</accession>
<protein>
    <submittedName>
        <fullName evidence="1">Uncharacterized protein</fullName>
    </submittedName>
</protein>
<comment type="caution">
    <text evidence="1">The sequence shown here is derived from an EMBL/GenBank/DDBJ whole genome shotgun (WGS) entry which is preliminary data.</text>
</comment>
<evidence type="ECO:0000313" key="1">
    <source>
        <dbReference type="EMBL" id="MBJ7610470.1"/>
    </source>
</evidence>
<organism evidence="1 2">
    <name type="scientific">Candidatus Amunia macphersoniae</name>
    <dbReference type="NCBI Taxonomy" id="3127014"/>
    <lineage>
        <taxon>Bacteria</taxon>
        <taxon>Bacillati</taxon>
        <taxon>Candidatus Dormiibacterota</taxon>
        <taxon>Candidatus Dormibacteria</taxon>
        <taxon>Candidatus Aeolococcales</taxon>
        <taxon>Candidatus Aeolococcaceae</taxon>
        <taxon>Candidatus Amunia</taxon>
    </lineage>
</organism>